<sequence length="242" mass="27803">MIANPQWPEIIEALKHTDGPDQKVEDCPDIVARVFQLKKEALLQEIKKGGIFGKVRAVVHTIEFQKRGLSHMHLLIFLDSEDKIRSPADADSVSCAQISDPKTHPILHEMVTKYMVHGPCDHCCQKDGCCTKNFPKEFNEQTKFTTDGYPNLARPNNGREYVKIHGQTQTIYTNRDIVPYNPYLSARYNCHINVEVCVSVKAIKYIHKYIYKGHDRTTLEVRDHDEIKEFLDARYISAIESC</sequence>
<name>A0A284S745_ARMOS</name>
<accession>A0A284S745</accession>
<dbReference type="Pfam" id="PF14214">
    <property type="entry name" value="Helitron_like_N"/>
    <property type="match status" value="1"/>
</dbReference>
<organism evidence="2 3">
    <name type="scientific">Armillaria ostoyae</name>
    <name type="common">Armillaria root rot fungus</name>
    <dbReference type="NCBI Taxonomy" id="47428"/>
    <lineage>
        <taxon>Eukaryota</taxon>
        <taxon>Fungi</taxon>
        <taxon>Dikarya</taxon>
        <taxon>Basidiomycota</taxon>
        <taxon>Agaricomycotina</taxon>
        <taxon>Agaricomycetes</taxon>
        <taxon>Agaricomycetidae</taxon>
        <taxon>Agaricales</taxon>
        <taxon>Marasmiineae</taxon>
        <taxon>Physalacriaceae</taxon>
        <taxon>Armillaria</taxon>
    </lineage>
</organism>
<dbReference type="OrthoDB" id="3366231at2759"/>
<evidence type="ECO:0000313" key="3">
    <source>
        <dbReference type="Proteomes" id="UP000219338"/>
    </source>
</evidence>
<dbReference type="InterPro" id="IPR025476">
    <property type="entry name" value="Helitron_helicase-like"/>
</dbReference>
<evidence type="ECO:0000313" key="2">
    <source>
        <dbReference type="EMBL" id="SJL16837.1"/>
    </source>
</evidence>
<reference evidence="3" key="1">
    <citation type="journal article" date="2017" name="Nat. Ecol. Evol.">
        <title>Genome expansion and lineage-specific genetic innovations in the forest pathogenic fungi Armillaria.</title>
        <authorList>
            <person name="Sipos G."/>
            <person name="Prasanna A.N."/>
            <person name="Walter M.C."/>
            <person name="O'Connor E."/>
            <person name="Balint B."/>
            <person name="Krizsan K."/>
            <person name="Kiss B."/>
            <person name="Hess J."/>
            <person name="Varga T."/>
            <person name="Slot J."/>
            <person name="Riley R."/>
            <person name="Boka B."/>
            <person name="Rigling D."/>
            <person name="Barry K."/>
            <person name="Lee J."/>
            <person name="Mihaltcheva S."/>
            <person name="LaButti K."/>
            <person name="Lipzen A."/>
            <person name="Waldron R."/>
            <person name="Moloney N.M."/>
            <person name="Sperisen C."/>
            <person name="Kredics L."/>
            <person name="Vagvoelgyi C."/>
            <person name="Patrignani A."/>
            <person name="Fitzpatrick D."/>
            <person name="Nagy I."/>
            <person name="Doyle S."/>
            <person name="Anderson J.B."/>
            <person name="Grigoriev I.V."/>
            <person name="Gueldener U."/>
            <person name="Muensterkoetter M."/>
            <person name="Nagy L.G."/>
        </authorList>
    </citation>
    <scope>NUCLEOTIDE SEQUENCE [LARGE SCALE GENOMIC DNA]</scope>
    <source>
        <strain evidence="3">C18/9</strain>
    </source>
</reference>
<dbReference type="PANTHER" id="PTHR10492:SF57">
    <property type="entry name" value="ATP-DEPENDENT DNA HELICASE"/>
    <property type="match status" value="1"/>
</dbReference>
<keyword evidence="3" id="KW-1185">Reference proteome</keyword>
<dbReference type="PANTHER" id="PTHR10492">
    <property type="match status" value="1"/>
</dbReference>
<dbReference type="OMA" id="DITHDEI"/>
<dbReference type="AlphaFoldDB" id="A0A284S745"/>
<dbReference type="STRING" id="47428.A0A284S745"/>
<feature type="domain" description="Helitron helicase-like" evidence="1">
    <location>
        <begin position="3"/>
        <end position="76"/>
    </location>
</feature>
<proteinExistence type="predicted"/>
<dbReference type="Proteomes" id="UP000219338">
    <property type="component" value="Unassembled WGS sequence"/>
</dbReference>
<protein>
    <recommendedName>
        <fullName evidence="1">Helitron helicase-like domain-containing protein</fullName>
    </recommendedName>
</protein>
<dbReference type="EMBL" id="FUEG01000038">
    <property type="protein sequence ID" value="SJL16837.1"/>
    <property type="molecule type" value="Genomic_DNA"/>
</dbReference>
<gene>
    <name evidence="2" type="ORF">ARMOST_20366</name>
</gene>
<evidence type="ECO:0000259" key="1">
    <source>
        <dbReference type="Pfam" id="PF14214"/>
    </source>
</evidence>